<reference evidence="3 4" key="1">
    <citation type="submission" date="2015-09" db="EMBL/GenBank/DDBJ databases">
        <title>Genome sequence of the marine flavobacterium Croceitalea dokdonensis DOKDO 023 that contains proton- and sodium-pumping rhodopsins.</title>
        <authorList>
            <person name="Kwon S.-K."/>
            <person name="Lee H.K."/>
            <person name="Kwak M.-J."/>
            <person name="Kim J.F."/>
        </authorList>
    </citation>
    <scope>NUCLEOTIDE SEQUENCE [LARGE SCALE GENOMIC DNA]</scope>
    <source>
        <strain evidence="3 4">DOKDO 023</strain>
    </source>
</reference>
<feature type="domain" description="Ysc84 actin-binding" evidence="2">
    <location>
        <begin position="94"/>
        <end position="178"/>
    </location>
</feature>
<dbReference type="AlphaFoldDB" id="A0A0P7B231"/>
<sequence length="180" mass="19283">MKITKLFMVLALMGVAETTFAQSEKDQKVMADANDAKEMLMEPEYGLTYFFDNSKGYAIFPNVGEGALIIGGASGNGVVYEDGNPVGMANLKKIDIGLQAGGQSVLEIIFFEDEAALDIFKDGEYELGAELSATMLKRGAKASTSYSNGVKVFAKPKAGVMADLSVGGQKFEFTPMENMD</sequence>
<feature type="chain" id="PRO_5006135296" description="Ysc84 actin-binding domain-containing protein" evidence="1">
    <location>
        <begin position="22"/>
        <end position="180"/>
    </location>
</feature>
<evidence type="ECO:0000313" key="3">
    <source>
        <dbReference type="EMBL" id="KPM32159.1"/>
    </source>
</evidence>
<dbReference type="Proteomes" id="UP000050280">
    <property type="component" value="Unassembled WGS sequence"/>
</dbReference>
<dbReference type="OrthoDB" id="5405772at2"/>
<dbReference type="CDD" id="cd11524">
    <property type="entry name" value="SYLF"/>
    <property type="match status" value="1"/>
</dbReference>
<proteinExistence type="predicted"/>
<keyword evidence="4" id="KW-1185">Reference proteome</keyword>
<dbReference type="Pfam" id="PF04366">
    <property type="entry name" value="Ysc84"/>
    <property type="match status" value="1"/>
</dbReference>
<evidence type="ECO:0000256" key="1">
    <source>
        <dbReference type="SAM" id="SignalP"/>
    </source>
</evidence>
<name>A0A0P7B231_9FLAO</name>
<dbReference type="RefSeq" id="WP_054559113.1">
    <property type="nucleotide sequence ID" value="NZ_LDJX01000003.1"/>
</dbReference>
<protein>
    <recommendedName>
        <fullName evidence="2">Ysc84 actin-binding domain-containing protein</fullName>
    </recommendedName>
</protein>
<organism evidence="3 4">
    <name type="scientific">Croceitalea dokdonensis DOKDO 023</name>
    <dbReference type="NCBI Taxonomy" id="1300341"/>
    <lineage>
        <taxon>Bacteria</taxon>
        <taxon>Pseudomonadati</taxon>
        <taxon>Bacteroidota</taxon>
        <taxon>Flavobacteriia</taxon>
        <taxon>Flavobacteriales</taxon>
        <taxon>Flavobacteriaceae</taxon>
        <taxon>Croceitalea</taxon>
    </lineage>
</organism>
<evidence type="ECO:0000259" key="2">
    <source>
        <dbReference type="Pfam" id="PF04366"/>
    </source>
</evidence>
<accession>A0A0P7B231</accession>
<dbReference type="STRING" id="1300341.I595_1808"/>
<gene>
    <name evidence="3" type="ORF">I595_1808</name>
</gene>
<dbReference type="EMBL" id="LDJX01000003">
    <property type="protein sequence ID" value="KPM32159.1"/>
    <property type="molecule type" value="Genomic_DNA"/>
</dbReference>
<feature type="signal peptide" evidence="1">
    <location>
        <begin position="1"/>
        <end position="21"/>
    </location>
</feature>
<keyword evidence="1" id="KW-0732">Signal</keyword>
<dbReference type="PATRIC" id="fig|1300341.3.peg.1993"/>
<dbReference type="InterPro" id="IPR007461">
    <property type="entry name" value="Ysc84_actin-binding"/>
</dbReference>
<comment type="caution">
    <text evidence="3">The sequence shown here is derived from an EMBL/GenBank/DDBJ whole genome shotgun (WGS) entry which is preliminary data.</text>
</comment>
<evidence type="ECO:0000313" key="4">
    <source>
        <dbReference type="Proteomes" id="UP000050280"/>
    </source>
</evidence>